<evidence type="ECO:0000256" key="1">
    <source>
        <dbReference type="SAM" id="SignalP"/>
    </source>
</evidence>
<name>A0A518HV15_9BACT</name>
<dbReference type="EMBL" id="CP037423">
    <property type="protein sequence ID" value="QDV44637.1"/>
    <property type="molecule type" value="Genomic_DNA"/>
</dbReference>
<protein>
    <submittedName>
        <fullName evidence="2">Uncharacterized protein</fullName>
    </submittedName>
</protein>
<accession>A0A518HV15</accession>
<feature type="signal peptide" evidence="1">
    <location>
        <begin position="1"/>
        <end position="26"/>
    </location>
</feature>
<organism evidence="2 3">
    <name type="scientific">Stieleria neptunia</name>
    <dbReference type="NCBI Taxonomy" id="2527979"/>
    <lineage>
        <taxon>Bacteria</taxon>
        <taxon>Pseudomonadati</taxon>
        <taxon>Planctomycetota</taxon>
        <taxon>Planctomycetia</taxon>
        <taxon>Pirellulales</taxon>
        <taxon>Pirellulaceae</taxon>
        <taxon>Stieleria</taxon>
    </lineage>
</organism>
<evidence type="ECO:0000313" key="2">
    <source>
        <dbReference type="EMBL" id="QDV44637.1"/>
    </source>
</evidence>
<gene>
    <name evidence="2" type="ORF">Enr13x_45050</name>
</gene>
<dbReference type="Proteomes" id="UP000319004">
    <property type="component" value="Chromosome"/>
</dbReference>
<dbReference type="OrthoDB" id="279634at2"/>
<proteinExistence type="predicted"/>
<feature type="chain" id="PRO_5022235647" evidence="1">
    <location>
        <begin position="27"/>
        <end position="169"/>
    </location>
</feature>
<dbReference type="KEGG" id="snep:Enr13x_45050"/>
<dbReference type="PROSITE" id="PS51257">
    <property type="entry name" value="PROKAR_LIPOPROTEIN"/>
    <property type="match status" value="1"/>
</dbReference>
<keyword evidence="3" id="KW-1185">Reference proteome</keyword>
<keyword evidence="1" id="KW-0732">Signal</keyword>
<dbReference type="AlphaFoldDB" id="A0A518HV15"/>
<reference evidence="2 3" key="1">
    <citation type="submission" date="2019-03" db="EMBL/GenBank/DDBJ databases">
        <title>Deep-cultivation of Planctomycetes and their phenomic and genomic characterization uncovers novel biology.</title>
        <authorList>
            <person name="Wiegand S."/>
            <person name="Jogler M."/>
            <person name="Boedeker C."/>
            <person name="Pinto D."/>
            <person name="Vollmers J."/>
            <person name="Rivas-Marin E."/>
            <person name="Kohn T."/>
            <person name="Peeters S.H."/>
            <person name="Heuer A."/>
            <person name="Rast P."/>
            <person name="Oberbeckmann S."/>
            <person name="Bunk B."/>
            <person name="Jeske O."/>
            <person name="Meyerdierks A."/>
            <person name="Storesund J.E."/>
            <person name="Kallscheuer N."/>
            <person name="Luecker S."/>
            <person name="Lage O.M."/>
            <person name="Pohl T."/>
            <person name="Merkel B.J."/>
            <person name="Hornburger P."/>
            <person name="Mueller R.-W."/>
            <person name="Bruemmer F."/>
            <person name="Labrenz M."/>
            <person name="Spormann A.M."/>
            <person name="Op den Camp H."/>
            <person name="Overmann J."/>
            <person name="Amann R."/>
            <person name="Jetten M.S.M."/>
            <person name="Mascher T."/>
            <person name="Medema M.H."/>
            <person name="Devos D.P."/>
            <person name="Kaster A.-K."/>
            <person name="Ovreas L."/>
            <person name="Rohde M."/>
            <person name="Galperin M.Y."/>
            <person name="Jogler C."/>
        </authorList>
    </citation>
    <scope>NUCLEOTIDE SEQUENCE [LARGE SCALE GENOMIC DNA]</scope>
    <source>
        <strain evidence="2 3">Enr13</strain>
    </source>
</reference>
<dbReference type="RefSeq" id="WP_145388942.1">
    <property type="nucleotide sequence ID" value="NZ_CP037423.1"/>
</dbReference>
<sequence precursor="true">MNATCRLFTVAAMLLHSIFGCTLHHACADAKQAHAKQVHGEHQPVEQTGACGGHDCHGHASSDHDAIDRHLKPFGTWLVSFNDCRQTPCRNTPCRHSDTPCCSVVQCSFIVSSGFAFSADIGQVQFAAAETDGALARSSRSRLYDHSARNSVALDGSLSRCALHCSWQI</sequence>
<evidence type="ECO:0000313" key="3">
    <source>
        <dbReference type="Proteomes" id="UP000319004"/>
    </source>
</evidence>